<dbReference type="PANTHER" id="PTHR34560:SF1">
    <property type="entry name" value="START DOMAIN-CONTAINING PROTEIN"/>
    <property type="match status" value="1"/>
</dbReference>
<sequence length="565" mass="63517">MEKQKILELRARLDKTLCLPDLTSQELIKSLVKSQLLHSSLPGTEANIDLIVEKRSKEVSTLLEMLRSASGDDEGVSKGQGALHNQWKLKQDTDQLRVMYREGPLGTPFHTLLAEGYADGPIDVCLCVSWESTLYRKWWPQYNLPTFKITMSNCLKKIRIGEEISLIRMKVPWPVSEREALLHYFEIEYLKEDLVLVLLNAISDTEHIDIRSQGFTREEIPEAKDIVRVDLVGGFVVQKVTDNRCYFRTIANLDVKIDFVPPSLINFIARQLIGNGHKLFQKALSTVAINDEDYQEALRGPMYVRIREGLHSTSSYKPEECVLTTAGEHTALFSRQQQKIVGPAVENPLVRDHSASITEIVEEGIQQVDKWSKSDQLYDGCLSRLIDCRQQRGFISPEVEHALSILDTAISIVRVNRVSYNQTECSPADLDLPPREPATKAAFISDRDAPTAGLNMEKLTKSSEGYSRAKDFRQISAGSILSSKEKPEDFGDRGDGLGSYRQDKMTETALAATHIPSPSNSTRKVCGGKVAVNGLHEKSPYDGQSKRPRKNNKWMCCLSLSHSRV</sequence>
<reference evidence="1" key="1">
    <citation type="journal article" date="2015" name="Nat. Genet.">
        <title>The pineapple genome and the evolution of CAM photosynthesis.</title>
        <authorList>
            <person name="Ming R."/>
            <person name="VanBuren R."/>
            <person name="Wai C.M."/>
            <person name="Tang H."/>
            <person name="Schatz M.C."/>
            <person name="Bowers J.E."/>
            <person name="Lyons E."/>
            <person name="Wang M.L."/>
            <person name="Chen J."/>
            <person name="Biggers E."/>
            <person name="Zhang J."/>
            <person name="Huang L."/>
            <person name="Zhang L."/>
            <person name="Miao W."/>
            <person name="Zhang J."/>
            <person name="Ye Z."/>
            <person name="Miao C."/>
            <person name="Lin Z."/>
            <person name="Wang H."/>
            <person name="Zhou H."/>
            <person name="Yim W.C."/>
            <person name="Priest H.D."/>
            <person name="Zheng C."/>
            <person name="Woodhouse M."/>
            <person name="Edger P.P."/>
            <person name="Guyot R."/>
            <person name="Guo H.B."/>
            <person name="Guo H."/>
            <person name="Zheng G."/>
            <person name="Singh R."/>
            <person name="Sharma A."/>
            <person name="Min X."/>
            <person name="Zheng Y."/>
            <person name="Lee H."/>
            <person name="Gurtowski J."/>
            <person name="Sedlazeck F.J."/>
            <person name="Harkess A."/>
            <person name="McKain M.R."/>
            <person name="Liao Z."/>
            <person name="Fang J."/>
            <person name="Liu J."/>
            <person name="Zhang X."/>
            <person name="Zhang Q."/>
            <person name="Hu W."/>
            <person name="Qin Y."/>
            <person name="Wang K."/>
            <person name="Chen L.Y."/>
            <person name="Shirley N."/>
            <person name="Lin Y.R."/>
            <person name="Liu L.Y."/>
            <person name="Hernandez A.G."/>
            <person name="Wright C.L."/>
            <person name="Bulone V."/>
            <person name="Tuskan G.A."/>
            <person name="Heath K."/>
            <person name="Zee F."/>
            <person name="Moore P.H."/>
            <person name="Sunkar R."/>
            <person name="Leebens-Mack J.H."/>
            <person name="Mockler T."/>
            <person name="Bennetzen J.L."/>
            <person name="Freeling M."/>
            <person name="Sankoff D."/>
            <person name="Paterson A.H."/>
            <person name="Zhu X."/>
            <person name="Yang X."/>
            <person name="Smith J.A."/>
            <person name="Cushman J.C."/>
            <person name="Paull R.E."/>
            <person name="Yu Q."/>
        </authorList>
    </citation>
    <scope>NUCLEOTIDE SEQUENCE [LARGE SCALE GENOMIC DNA]</scope>
    <source>
        <strain evidence="1">cv. F153</strain>
    </source>
</reference>
<organism evidence="3">
    <name type="scientific">Ananas comosus</name>
    <name type="common">Pineapple</name>
    <name type="synonym">Ananas ananas</name>
    <dbReference type="NCBI Taxonomy" id="4615"/>
    <lineage>
        <taxon>Eukaryota</taxon>
        <taxon>Viridiplantae</taxon>
        <taxon>Streptophyta</taxon>
        <taxon>Embryophyta</taxon>
        <taxon>Tracheophyta</taxon>
        <taxon>Spermatophyta</taxon>
        <taxon>Magnoliopsida</taxon>
        <taxon>Liliopsida</taxon>
        <taxon>Poales</taxon>
        <taxon>Bromeliaceae</taxon>
        <taxon>Bromelioideae</taxon>
        <taxon>Ananas</taxon>
    </lineage>
</organism>
<dbReference type="RefSeq" id="XP_020102907.1">
    <property type="nucleotide sequence ID" value="XM_020247318.1"/>
</dbReference>
<dbReference type="InterPro" id="IPR023393">
    <property type="entry name" value="START-like_dom_sf"/>
</dbReference>
<evidence type="ECO:0000313" key="3">
    <source>
        <dbReference type="RefSeq" id="XP_020102907.1"/>
    </source>
</evidence>
<dbReference type="GeneID" id="109720296"/>
<evidence type="ECO:0000313" key="1">
    <source>
        <dbReference type="Proteomes" id="UP000515123"/>
    </source>
</evidence>
<dbReference type="Proteomes" id="UP000515123">
    <property type="component" value="Linkage group 14"/>
</dbReference>
<name>A0A6P5G4X6_ANACO</name>
<dbReference type="Gramene" id="Aco022089.1.mrna1">
    <property type="protein sequence ID" value="Aco022089.1.mrna1"/>
    <property type="gene ID" value="Aco022089.1.path1"/>
</dbReference>
<proteinExistence type="predicted"/>
<dbReference type="OrthoDB" id="17317at2759"/>
<accession>A0A6P5G4X6</accession>
<dbReference type="SUPFAM" id="SSF55961">
    <property type="entry name" value="Bet v1-like"/>
    <property type="match status" value="1"/>
</dbReference>
<dbReference type="PANTHER" id="PTHR34560">
    <property type="entry name" value="POLYKETIDE CYCLASE/DEHYDRASE/LIPID TRANSPORT SUPERFAMILY PROTEIN"/>
    <property type="match status" value="1"/>
</dbReference>
<keyword evidence="1" id="KW-1185">Reference proteome</keyword>
<gene>
    <name evidence="2 3" type="primary">LOC109720296</name>
</gene>
<dbReference type="AlphaFoldDB" id="A0A6P5G4X6"/>
<dbReference type="Gene3D" id="3.30.530.20">
    <property type="match status" value="1"/>
</dbReference>
<evidence type="ECO:0000313" key="2">
    <source>
        <dbReference type="RefSeq" id="XP_020102906.1"/>
    </source>
</evidence>
<dbReference type="RefSeq" id="XP_020102906.1">
    <property type="nucleotide sequence ID" value="XM_020247317.1"/>
</dbReference>
<reference evidence="2 3" key="2">
    <citation type="submission" date="2025-04" db="UniProtKB">
        <authorList>
            <consortium name="RefSeq"/>
        </authorList>
    </citation>
    <scope>IDENTIFICATION</scope>
    <source>
        <tissue evidence="2 3">Leaf</tissue>
    </source>
</reference>
<protein>
    <submittedName>
        <fullName evidence="2 3">Uncharacterized protein LOC109720296</fullName>
    </submittedName>
</protein>